<dbReference type="OrthoDB" id="5283654at2759"/>
<feature type="domain" description="NmrA-like" evidence="3">
    <location>
        <begin position="12"/>
        <end position="218"/>
    </location>
</feature>
<dbReference type="Gene3D" id="3.90.25.10">
    <property type="entry name" value="UDP-galactose 4-epimerase, domain 1"/>
    <property type="match status" value="1"/>
</dbReference>
<dbReference type="InterPro" id="IPR008030">
    <property type="entry name" value="NmrA-like"/>
</dbReference>
<keyword evidence="5" id="KW-1185">Reference proteome</keyword>
<comment type="caution">
    <text evidence="4">The sequence shown here is derived from an EMBL/GenBank/DDBJ whole genome shotgun (WGS) entry which is preliminary data.</text>
</comment>
<dbReference type="EMBL" id="JACAZF010000001">
    <property type="protein sequence ID" value="KAF7315912.1"/>
    <property type="molecule type" value="Genomic_DNA"/>
</dbReference>
<dbReference type="AlphaFoldDB" id="A0A8H6TFT9"/>
<dbReference type="PANTHER" id="PTHR47706">
    <property type="entry name" value="NMRA-LIKE FAMILY PROTEIN"/>
    <property type="match status" value="1"/>
</dbReference>
<evidence type="ECO:0000313" key="5">
    <source>
        <dbReference type="Proteomes" id="UP000636479"/>
    </source>
</evidence>
<dbReference type="RefSeq" id="XP_037225935.1">
    <property type="nucleotide sequence ID" value="XM_037358025.1"/>
</dbReference>
<protein>
    <submittedName>
        <fullName evidence="4">NmrA domain-containing protein</fullName>
    </submittedName>
</protein>
<proteinExistence type="predicted"/>
<dbReference type="InterPro" id="IPR051609">
    <property type="entry name" value="NmrA/Isoflavone_reductase-like"/>
</dbReference>
<dbReference type="Gene3D" id="3.40.50.720">
    <property type="entry name" value="NAD(P)-binding Rossmann-like Domain"/>
    <property type="match status" value="1"/>
</dbReference>
<accession>A0A8H6TFT9</accession>
<keyword evidence="2" id="KW-0560">Oxidoreductase</keyword>
<dbReference type="GO" id="GO:0016491">
    <property type="term" value="F:oxidoreductase activity"/>
    <property type="evidence" value="ECO:0007669"/>
    <property type="project" value="UniProtKB-KW"/>
</dbReference>
<name>A0A8H6TFT9_9AGAR</name>
<dbReference type="InterPro" id="IPR036291">
    <property type="entry name" value="NAD(P)-bd_dom_sf"/>
</dbReference>
<evidence type="ECO:0000313" key="4">
    <source>
        <dbReference type="EMBL" id="KAF7315912.1"/>
    </source>
</evidence>
<dbReference type="Proteomes" id="UP000636479">
    <property type="component" value="Unassembled WGS sequence"/>
</dbReference>
<dbReference type="GeneID" id="59340541"/>
<evidence type="ECO:0000256" key="1">
    <source>
        <dbReference type="ARBA" id="ARBA00022857"/>
    </source>
</evidence>
<dbReference type="SUPFAM" id="SSF51735">
    <property type="entry name" value="NAD(P)-binding Rossmann-fold domains"/>
    <property type="match status" value="1"/>
</dbReference>
<keyword evidence="1" id="KW-0521">NADP</keyword>
<evidence type="ECO:0000256" key="2">
    <source>
        <dbReference type="ARBA" id="ARBA00023002"/>
    </source>
</evidence>
<evidence type="ECO:0000259" key="3">
    <source>
        <dbReference type="Pfam" id="PF05368"/>
    </source>
</evidence>
<reference evidence="4" key="1">
    <citation type="submission" date="2020-05" db="EMBL/GenBank/DDBJ databases">
        <title>Mycena genomes resolve the evolution of fungal bioluminescence.</title>
        <authorList>
            <person name="Tsai I.J."/>
        </authorList>
    </citation>
    <scope>NUCLEOTIDE SEQUENCE</scope>
    <source>
        <strain evidence="4">171206Taipei</strain>
    </source>
</reference>
<gene>
    <name evidence="4" type="ORF">MIND_00107800</name>
</gene>
<sequence>MAFQSFALIGRGTIGAPIVRALASKNVTVVVLSRPTSTSTALRNLPPNVTIEKVDFMDSVAVSEVLKKHKAEVVLSTVPTEAVGSQKPLAEAAKAAGARLFVPSEFGLPSDDPNAKGVWAHKRDLIAHLEQIGLPYVRIFVGLFIEFLPWVVNYPDTIQLVGAGDVAVSVTSTQDIGGFLAHVLTNLPIPELENRTFRLQGDRIMLKDLAEILEAKIEYVDEITGVDSGHKTLLQKVFATGFASTGWNSETKTEKSGSEAAGSGNVFWPGHTWLTVEEVLRKRK</sequence>
<organism evidence="4 5">
    <name type="scientific">Mycena indigotica</name>
    <dbReference type="NCBI Taxonomy" id="2126181"/>
    <lineage>
        <taxon>Eukaryota</taxon>
        <taxon>Fungi</taxon>
        <taxon>Dikarya</taxon>
        <taxon>Basidiomycota</taxon>
        <taxon>Agaricomycotina</taxon>
        <taxon>Agaricomycetes</taxon>
        <taxon>Agaricomycetidae</taxon>
        <taxon>Agaricales</taxon>
        <taxon>Marasmiineae</taxon>
        <taxon>Mycenaceae</taxon>
        <taxon>Mycena</taxon>
    </lineage>
</organism>
<dbReference type="Pfam" id="PF05368">
    <property type="entry name" value="NmrA"/>
    <property type="match status" value="1"/>
</dbReference>
<dbReference type="PANTHER" id="PTHR47706:SF9">
    <property type="entry name" value="NMRA-LIKE DOMAIN-CONTAINING PROTEIN-RELATED"/>
    <property type="match status" value="1"/>
</dbReference>